<keyword evidence="3" id="KW-0732">Signal</keyword>
<protein>
    <recommendedName>
        <fullName evidence="6">MLO-like protein</fullName>
    </recommendedName>
</protein>
<keyword evidence="2" id="KW-0472">Membrane</keyword>
<dbReference type="EMBL" id="CAJNJA010022181">
    <property type="protein sequence ID" value="CAE7487993.1"/>
    <property type="molecule type" value="Genomic_DNA"/>
</dbReference>
<proteinExistence type="predicted"/>
<feature type="transmembrane region" description="Helical" evidence="2">
    <location>
        <begin position="337"/>
        <end position="357"/>
    </location>
</feature>
<dbReference type="Proteomes" id="UP000601435">
    <property type="component" value="Unassembled WGS sequence"/>
</dbReference>
<dbReference type="AlphaFoldDB" id="A0A812SSU1"/>
<evidence type="ECO:0008006" key="6">
    <source>
        <dbReference type="Google" id="ProtNLM"/>
    </source>
</evidence>
<feature type="chain" id="PRO_5032407219" description="MLO-like protein" evidence="3">
    <location>
        <begin position="22"/>
        <end position="538"/>
    </location>
</feature>
<evidence type="ECO:0000256" key="1">
    <source>
        <dbReference type="SAM" id="MobiDB-lite"/>
    </source>
</evidence>
<dbReference type="OrthoDB" id="10283074at2759"/>
<feature type="region of interest" description="Disordered" evidence="1">
    <location>
        <begin position="511"/>
        <end position="538"/>
    </location>
</feature>
<evidence type="ECO:0000256" key="2">
    <source>
        <dbReference type="SAM" id="Phobius"/>
    </source>
</evidence>
<comment type="caution">
    <text evidence="4">The sequence shown here is derived from an EMBL/GenBank/DDBJ whole genome shotgun (WGS) entry which is preliminary data.</text>
</comment>
<feature type="transmembrane region" description="Helical" evidence="2">
    <location>
        <begin position="119"/>
        <end position="143"/>
    </location>
</feature>
<evidence type="ECO:0000313" key="5">
    <source>
        <dbReference type="Proteomes" id="UP000601435"/>
    </source>
</evidence>
<name>A0A812SSU1_9DINO</name>
<organism evidence="4 5">
    <name type="scientific">Symbiodinium necroappetens</name>
    <dbReference type="NCBI Taxonomy" id="1628268"/>
    <lineage>
        <taxon>Eukaryota</taxon>
        <taxon>Sar</taxon>
        <taxon>Alveolata</taxon>
        <taxon>Dinophyceae</taxon>
        <taxon>Suessiales</taxon>
        <taxon>Symbiodiniaceae</taxon>
        <taxon>Symbiodinium</taxon>
    </lineage>
</organism>
<keyword evidence="5" id="KW-1185">Reference proteome</keyword>
<evidence type="ECO:0000256" key="3">
    <source>
        <dbReference type="SAM" id="SignalP"/>
    </source>
</evidence>
<reference evidence="4" key="1">
    <citation type="submission" date="2021-02" db="EMBL/GenBank/DDBJ databases">
        <authorList>
            <person name="Dougan E. K."/>
            <person name="Rhodes N."/>
            <person name="Thang M."/>
            <person name="Chan C."/>
        </authorList>
    </citation>
    <scope>NUCLEOTIDE SEQUENCE</scope>
</reference>
<gene>
    <name evidence="4" type="ORF">SNEC2469_LOCUS13871</name>
</gene>
<feature type="signal peptide" evidence="3">
    <location>
        <begin position="1"/>
        <end position="21"/>
    </location>
</feature>
<accession>A0A812SSU1</accession>
<feature type="transmembrane region" description="Helical" evidence="2">
    <location>
        <begin position="182"/>
        <end position="202"/>
    </location>
</feature>
<sequence>MRPVLCGTTLALCWVLAKSAGSHTDSHSDTHNDSNHTVTDASCVQVEGHGDHGSHWFKCEYEFDHFEEVTVITLISITLVVELVKHGLQHLAEHSSVTGNTSREEETSQTIQKHSLEPIWLAFFNCVTAEFTVLGILAFLLWACHSWLPVFDWVLEATKYIEDFSFPESVEDYLHSTELAHMHLFINFMLYFLLVGFSLASAQRSMANLAFSPKSFLEEAGRQPLHQVKFKHSSWKEEFHVMRQTFLRSLQCWSGRWDFFDKTLGSTIQKYAKLEDEGIVKFFEPWFPFGHYVRLNCRTLLDHVVTIQPASLLFMIIIHGFQAAIHRMKMDFEFSFIWLGLFTLITILLWIATHMLISRLKTGRYNHGELVKVIELKQYLLHRPALPKYLLTLLQGCQLCVCFELTQPLANSRVWQVSYARSVVYIVFCFTAMPLFGWLVWGPLISRVALAMSCGFMISEETVLRLQAMVEMHEHGRRAREAEGPMSDDISAWQPVIPEGQKKDSRISVEEVAESTPVQEMQEPDAPAPAPNVPIHAW</sequence>
<keyword evidence="2" id="KW-0812">Transmembrane</keyword>
<feature type="transmembrane region" description="Helical" evidence="2">
    <location>
        <begin position="423"/>
        <end position="444"/>
    </location>
</feature>
<evidence type="ECO:0000313" key="4">
    <source>
        <dbReference type="EMBL" id="CAE7487993.1"/>
    </source>
</evidence>
<feature type="transmembrane region" description="Helical" evidence="2">
    <location>
        <begin position="304"/>
        <end position="325"/>
    </location>
</feature>
<keyword evidence="2" id="KW-1133">Transmembrane helix</keyword>